<feature type="domain" description="Glycosyltransferase 2-like" evidence="9">
    <location>
        <begin position="10"/>
        <end position="173"/>
    </location>
</feature>
<feature type="transmembrane region" description="Helical" evidence="8">
    <location>
        <begin position="268"/>
        <end position="289"/>
    </location>
</feature>
<evidence type="ECO:0000259" key="9">
    <source>
        <dbReference type="Pfam" id="PF00535"/>
    </source>
</evidence>
<evidence type="ECO:0000313" key="11">
    <source>
        <dbReference type="Proteomes" id="UP000824300"/>
    </source>
</evidence>
<feature type="transmembrane region" description="Helical" evidence="8">
    <location>
        <begin position="234"/>
        <end position="256"/>
    </location>
</feature>
<proteinExistence type="predicted"/>
<dbReference type="CDD" id="cd04187">
    <property type="entry name" value="DPM1_like_bac"/>
    <property type="match status" value="1"/>
</dbReference>
<keyword evidence="3" id="KW-0808">Transferase</keyword>
<name>A0ABX8ZVQ0_9SPHN</name>
<dbReference type="InterPro" id="IPR050256">
    <property type="entry name" value="Glycosyltransferase_2"/>
</dbReference>
<keyword evidence="4 8" id="KW-0812">Transmembrane</keyword>
<dbReference type="PANTHER" id="PTHR48090:SF3">
    <property type="entry name" value="UNDECAPRENYL-PHOSPHATE 4-DEOXY-4-FORMAMIDO-L-ARABINOSE TRANSFERASE"/>
    <property type="match status" value="1"/>
</dbReference>
<keyword evidence="6 8" id="KW-1133">Transmembrane helix</keyword>
<dbReference type="SUPFAM" id="SSF53448">
    <property type="entry name" value="Nucleotide-diphospho-sugar transferases"/>
    <property type="match status" value="1"/>
</dbReference>
<dbReference type="InterPro" id="IPR001173">
    <property type="entry name" value="Glyco_trans_2-like"/>
</dbReference>
<dbReference type="PANTHER" id="PTHR48090">
    <property type="entry name" value="UNDECAPRENYL-PHOSPHATE 4-DEOXY-4-FORMAMIDO-L-ARABINOSE TRANSFERASE-RELATED"/>
    <property type="match status" value="1"/>
</dbReference>
<dbReference type="EMBL" id="CP081296">
    <property type="protein sequence ID" value="QZD93075.1"/>
    <property type="molecule type" value="Genomic_DNA"/>
</dbReference>
<dbReference type="InterPro" id="IPR029044">
    <property type="entry name" value="Nucleotide-diphossugar_trans"/>
</dbReference>
<dbReference type="Gene3D" id="3.90.550.10">
    <property type="entry name" value="Spore Coat Polysaccharide Biosynthesis Protein SpsA, Chain A"/>
    <property type="match status" value="1"/>
</dbReference>
<evidence type="ECO:0000313" key="10">
    <source>
        <dbReference type="EMBL" id="QZD93075.1"/>
    </source>
</evidence>
<keyword evidence="5" id="KW-0448">Lipopolysaccharide biosynthesis</keyword>
<keyword evidence="7 8" id="KW-0472">Membrane</keyword>
<sequence>MASSEKTLVSVLVPAFNEEENVERAYSSIVTTFDRLPDYDYEIIFTDNHSTDRTFELLEGIARKDPKVKVIRFSRNFGYQRSLLCGYKAATGACSIQLDCDLQDPPALIPEMLKLWRMDHQVVYGIRRSLPDGFIVRQLRRGFYHLISKVSEDDLPVNVGEYRLCDRRILDELRKVNDTTPYLRGLISSMGFSQIGIEYDRADRVAGQSKFPLRSMISLAVDGLLNHSLLPLRLASYAGIIIGLLTMVLSFVYIVGRVLFGQAWPAGFATTTILLLMSISINAIFMGILGEYIGRLFIQSRTDADPIIEAKLNFDEPRQHPPHLREIRNGG</sequence>
<evidence type="ECO:0000256" key="6">
    <source>
        <dbReference type="ARBA" id="ARBA00022989"/>
    </source>
</evidence>
<dbReference type="Pfam" id="PF00535">
    <property type="entry name" value="Glycos_transf_2"/>
    <property type="match status" value="1"/>
</dbReference>
<evidence type="ECO:0000256" key="7">
    <source>
        <dbReference type="ARBA" id="ARBA00023136"/>
    </source>
</evidence>
<keyword evidence="11" id="KW-1185">Reference proteome</keyword>
<evidence type="ECO:0000256" key="8">
    <source>
        <dbReference type="SAM" id="Phobius"/>
    </source>
</evidence>
<evidence type="ECO:0000256" key="1">
    <source>
        <dbReference type="ARBA" id="ARBA00022475"/>
    </source>
</evidence>
<keyword evidence="1" id="KW-1003">Cell membrane</keyword>
<keyword evidence="2" id="KW-0328">Glycosyltransferase</keyword>
<dbReference type="RefSeq" id="WP_221428764.1">
    <property type="nucleotide sequence ID" value="NZ_CP081296.1"/>
</dbReference>
<protein>
    <submittedName>
        <fullName evidence="10">Glycosyltransferase family 2 protein</fullName>
    </submittedName>
</protein>
<evidence type="ECO:0000256" key="4">
    <source>
        <dbReference type="ARBA" id="ARBA00022692"/>
    </source>
</evidence>
<reference evidence="10 11" key="1">
    <citation type="submission" date="2021-08" db="EMBL/GenBank/DDBJ databases">
        <title>Comparative Genomics Analysis of the Genus Qipengyuania Reveals Extensive Genetic Diversity and Metabolic Versatility, Including the Description of Fifteen Novel Species.</title>
        <authorList>
            <person name="Liu Y."/>
        </authorList>
    </citation>
    <scope>NUCLEOTIDE SEQUENCE [LARGE SCALE GENOMIC DNA]</scope>
    <source>
        <strain evidence="10 11">1NDW3</strain>
    </source>
</reference>
<gene>
    <name evidence="10" type="ORF">K3162_03295</name>
</gene>
<organism evidence="10 11">
    <name type="scientific">Qipengyuania xiapuensis</name>
    <dbReference type="NCBI Taxonomy" id="2867236"/>
    <lineage>
        <taxon>Bacteria</taxon>
        <taxon>Pseudomonadati</taxon>
        <taxon>Pseudomonadota</taxon>
        <taxon>Alphaproteobacteria</taxon>
        <taxon>Sphingomonadales</taxon>
        <taxon>Erythrobacteraceae</taxon>
        <taxon>Qipengyuania</taxon>
    </lineage>
</organism>
<evidence type="ECO:0000256" key="5">
    <source>
        <dbReference type="ARBA" id="ARBA00022985"/>
    </source>
</evidence>
<evidence type="ECO:0000256" key="2">
    <source>
        <dbReference type="ARBA" id="ARBA00022676"/>
    </source>
</evidence>
<accession>A0ABX8ZVQ0</accession>
<dbReference type="Proteomes" id="UP000824300">
    <property type="component" value="Chromosome"/>
</dbReference>
<evidence type="ECO:0000256" key="3">
    <source>
        <dbReference type="ARBA" id="ARBA00022679"/>
    </source>
</evidence>